<dbReference type="InterPro" id="IPR002401">
    <property type="entry name" value="Cyt_P450_E_grp-I"/>
</dbReference>
<evidence type="ECO:0000256" key="7">
    <source>
        <dbReference type="ARBA" id="ARBA00023033"/>
    </source>
</evidence>
<dbReference type="KEGG" id="amus:LMH87_000335"/>
<gene>
    <name evidence="10" type="ORF">LMH87_000335</name>
</gene>
<dbReference type="InterPro" id="IPR001128">
    <property type="entry name" value="Cyt_P450"/>
</dbReference>
<dbReference type="Proteomes" id="UP001144673">
    <property type="component" value="Chromosome 6"/>
</dbReference>
<feature type="binding site" description="axial binding residue" evidence="8">
    <location>
        <position position="463"/>
    </location>
    <ligand>
        <name>heme</name>
        <dbReference type="ChEBI" id="CHEBI:30413"/>
    </ligand>
    <ligandPart>
        <name>Fe</name>
        <dbReference type="ChEBI" id="CHEBI:18248"/>
    </ligandPart>
</feature>
<dbReference type="PANTHER" id="PTHR24305">
    <property type="entry name" value="CYTOCHROME P450"/>
    <property type="match status" value="1"/>
</dbReference>
<evidence type="ECO:0000313" key="11">
    <source>
        <dbReference type="Proteomes" id="UP001144673"/>
    </source>
</evidence>
<keyword evidence="5" id="KW-0560">Oxidoreductase</keyword>
<dbReference type="GeneID" id="80887494"/>
<evidence type="ECO:0000256" key="8">
    <source>
        <dbReference type="PIRSR" id="PIRSR602401-1"/>
    </source>
</evidence>
<dbReference type="GO" id="GO:0004497">
    <property type="term" value="F:monooxygenase activity"/>
    <property type="evidence" value="ECO:0007669"/>
    <property type="project" value="UniProtKB-KW"/>
</dbReference>
<proteinExistence type="inferred from homology"/>
<keyword evidence="9" id="KW-0472">Membrane</keyword>
<evidence type="ECO:0000256" key="5">
    <source>
        <dbReference type="ARBA" id="ARBA00023002"/>
    </source>
</evidence>
<dbReference type="GO" id="GO:0005506">
    <property type="term" value="F:iron ion binding"/>
    <property type="evidence" value="ECO:0007669"/>
    <property type="project" value="InterPro"/>
</dbReference>
<evidence type="ECO:0008006" key="12">
    <source>
        <dbReference type="Google" id="ProtNLM"/>
    </source>
</evidence>
<keyword evidence="9" id="KW-0812">Transmembrane</keyword>
<dbReference type="Pfam" id="PF00067">
    <property type="entry name" value="p450"/>
    <property type="match status" value="1"/>
</dbReference>
<dbReference type="PRINTS" id="PR00463">
    <property type="entry name" value="EP450I"/>
</dbReference>
<accession>A0A9W8QEC0</accession>
<dbReference type="GO" id="GO:0020037">
    <property type="term" value="F:heme binding"/>
    <property type="evidence" value="ECO:0007669"/>
    <property type="project" value="InterPro"/>
</dbReference>
<keyword evidence="4 8" id="KW-0479">Metal-binding</keyword>
<dbReference type="GO" id="GO:0016705">
    <property type="term" value="F:oxidoreductase activity, acting on paired donors, with incorporation or reduction of molecular oxygen"/>
    <property type="evidence" value="ECO:0007669"/>
    <property type="project" value="InterPro"/>
</dbReference>
<name>A0A9W8QEC0_AKAMU</name>
<dbReference type="CDD" id="cd11062">
    <property type="entry name" value="CYP58-like"/>
    <property type="match status" value="1"/>
</dbReference>
<protein>
    <recommendedName>
        <fullName evidence="12">Cytochrome P450</fullName>
    </recommendedName>
</protein>
<comment type="cofactor">
    <cofactor evidence="1 8">
        <name>heme</name>
        <dbReference type="ChEBI" id="CHEBI:30413"/>
    </cofactor>
</comment>
<evidence type="ECO:0000256" key="2">
    <source>
        <dbReference type="ARBA" id="ARBA00010617"/>
    </source>
</evidence>
<dbReference type="InterPro" id="IPR036396">
    <property type="entry name" value="Cyt_P450_sf"/>
</dbReference>
<keyword evidence="9" id="KW-1133">Transmembrane helix</keyword>
<feature type="transmembrane region" description="Helical" evidence="9">
    <location>
        <begin position="21"/>
        <end position="41"/>
    </location>
</feature>
<organism evidence="10 11">
    <name type="scientific">Akanthomyces muscarius</name>
    <name type="common">Entomopathogenic fungus</name>
    <name type="synonym">Lecanicillium muscarium</name>
    <dbReference type="NCBI Taxonomy" id="2231603"/>
    <lineage>
        <taxon>Eukaryota</taxon>
        <taxon>Fungi</taxon>
        <taxon>Dikarya</taxon>
        <taxon>Ascomycota</taxon>
        <taxon>Pezizomycotina</taxon>
        <taxon>Sordariomycetes</taxon>
        <taxon>Hypocreomycetidae</taxon>
        <taxon>Hypocreales</taxon>
        <taxon>Cordycipitaceae</taxon>
        <taxon>Akanthomyces</taxon>
    </lineage>
</organism>
<evidence type="ECO:0000256" key="1">
    <source>
        <dbReference type="ARBA" id="ARBA00001971"/>
    </source>
</evidence>
<dbReference type="AlphaFoldDB" id="A0A9W8QEC0"/>
<dbReference type="EMBL" id="JAJHUN010000007">
    <property type="protein sequence ID" value="KAJ4155069.1"/>
    <property type="molecule type" value="Genomic_DNA"/>
</dbReference>
<dbReference type="PANTHER" id="PTHR24305:SF157">
    <property type="entry name" value="N-ACETYLTRYPTOPHAN 6-HYDROXYLASE IVOC-RELATED"/>
    <property type="match status" value="1"/>
</dbReference>
<evidence type="ECO:0000313" key="10">
    <source>
        <dbReference type="EMBL" id="KAJ4155069.1"/>
    </source>
</evidence>
<keyword evidence="6 8" id="KW-0408">Iron</keyword>
<evidence type="ECO:0000256" key="4">
    <source>
        <dbReference type="ARBA" id="ARBA00022723"/>
    </source>
</evidence>
<dbReference type="InterPro" id="IPR050121">
    <property type="entry name" value="Cytochrome_P450_monoxygenase"/>
</dbReference>
<dbReference type="RefSeq" id="XP_056055193.1">
    <property type="nucleotide sequence ID" value="XM_056198223.1"/>
</dbReference>
<dbReference type="SUPFAM" id="SSF48264">
    <property type="entry name" value="Cytochrome P450"/>
    <property type="match status" value="1"/>
</dbReference>
<dbReference type="Gene3D" id="1.10.630.10">
    <property type="entry name" value="Cytochrome P450"/>
    <property type="match status" value="1"/>
</dbReference>
<evidence type="ECO:0000256" key="6">
    <source>
        <dbReference type="ARBA" id="ARBA00023004"/>
    </source>
</evidence>
<keyword evidence="7" id="KW-0503">Monooxygenase</keyword>
<keyword evidence="11" id="KW-1185">Reference proteome</keyword>
<evidence type="ECO:0000256" key="9">
    <source>
        <dbReference type="SAM" id="Phobius"/>
    </source>
</evidence>
<comment type="caution">
    <text evidence="10">The sequence shown here is derived from an EMBL/GenBank/DDBJ whole genome shotgun (WGS) entry which is preliminary data.</text>
</comment>
<reference evidence="10" key="1">
    <citation type="journal article" date="2023" name="Access Microbiol">
        <title>De-novo genome assembly for Akanthomyces muscarius, a biocontrol agent of insect agricultural pests.</title>
        <authorList>
            <person name="Erdos Z."/>
            <person name="Studholme D.J."/>
            <person name="Raymond B."/>
            <person name="Sharma M."/>
        </authorList>
    </citation>
    <scope>NUCLEOTIDE SEQUENCE</scope>
    <source>
        <strain evidence="10">Ve6</strain>
    </source>
</reference>
<evidence type="ECO:0000256" key="3">
    <source>
        <dbReference type="ARBA" id="ARBA00022617"/>
    </source>
</evidence>
<comment type="similarity">
    <text evidence="2">Belongs to the cytochrome P450 family.</text>
</comment>
<keyword evidence="3 8" id="KW-0349">Heme</keyword>
<sequence>MSPSPQITMHHVVELDSKAKLVMPWVFCLLWITWVVSHWVYNLFFHPLRKIPGPRLAAMSSSYEFYYDVLKNGLYLKKIKELHETYGPIIRINPREVHIADPSYYQQIYTSGTRKVEKDPSTVAGFSVPSSVAATVDHFHHRSRRGYINPYFSKRAIVALEPDIHERISALSGRLRQSMLEGGHISLDRSISAMTADIILKRFYGQHYDYVNEPNFEFPIRDGFAGVSVIFHIARFVPTAIQFLRKLPIPVIRCILPKVANFLLLELDISEKMHAILNSEKKQEENSKSVILESLSDERIPAQERTVKRLLDEGLVLTIAGTETSARALSVGIFYMLSNKNIVSRLREEIMNAVPSDQSPDTWTLQQLEPLPFLTGCVKESLRLSFGPVSRLPRVSKEEALQYKEYNIPAGYPVSQSTWLVHTDPSVYPNPLEFDPERWIRAAQDGTQLENFLVNFTKGRRQCLGINMAFCELYLTIARLMCGFEMELWDTSLEDVQIHHARIIGTPKFDKTRGAGQGEIEVKVLAERFE</sequence>